<proteinExistence type="predicted"/>
<name>A0A0D0DMR1_9AGAM</name>
<reference evidence="2" key="2">
    <citation type="submission" date="2015-01" db="EMBL/GenBank/DDBJ databases">
        <title>Evolutionary Origins and Diversification of the Mycorrhizal Mutualists.</title>
        <authorList>
            <consortium name="DOE Joint Genome Institute"/>
            <consortium name="Mycorrhizal Genomics Consortium"/>
            <person name="Kohler A."/>
            <person name="Kuo A."/>
            <person name="Nagy L.G."/>
            <person name="Floudas D."/>
            <person name="Copeland A."/>
            <person name="Barry K.W."/>
            <person name="Cichocki N."/>
            <person name="Veneault-Fourrey C."/>
            <person name="LaButti K."/>
            <person name="Lindquist E.A."/>
            <person name="Lipzen A."/>
            <person name="Lundell T."/>
            <person name="Morin E."/>
            <person name="Murat C."/>
            <person name="Riley R."/>
            <person name="Ohm R."/>
            <person name="Sun H."/>
            <person name="Tunlid A."/>
            <person name="Henrissat B."/>
            <person name="Grigoriev I.V."/>
            <person name="Hibbett D.S."/>
            <person name="Martin F."/>
        </authorList>
    </citation>
    <scope>NUCLEOTIDE SEQUENCE [LARGE SCALE GENOMIC DNA]</scope>
    <source>
        <strain evidence="2">Ve08.2h10</strain>
    </source>
</reference>
<evidence type="ECO:0000313" key="1">
    <source>
        <dbReference type="EMBL" id="KIL00078.1"/>
    </source>
</evidence>
<dbReference type="InParanoid" id="A0A0D0DMR1"/>
<evidence type="ECO:0000313" key="2">
    <source>
        <dbReference type="Proteomes" id="UP000054538"/>
    </source>
</evidence>
<accession>A0A0D0DMR1</accession>
<dbReference type="EMBL" id="KN824842">
    <property type="protein sequence ID" value="KIL00078.1"/>
    <property type="molecule type" value="Genomic_DNA"/>
</dbReference>
<dbReference type="HOGENOM" id="CLU_2758523_0_0_1"/>
<protein>
    <submittedName>
        <fullName evidence="1">Uncharacterized protein</fullName>
    </submittedName>
</protein>
<organism evidence="1 2">
    <name type="scientific">Paxillus rubicundulus Ve08.2h10</name>
    <dbReference type="NCBI Taxonomy" id="930991"/>
    <lineage>
        <taxon>Eukaryota</taxon>
        <taxon>Fungi</taxon>
        <taxon>Dikarya</taxon>
        <taxon>Basidiomycota</taxon>
        <taxon>Agaricomycotina</taxon>
        <taxon>Agaricomycetes</taxon>
        <taxon>Agaricomycetidae</taxon>
        <taxon>Boletales</taxon>
        <taxon>Paxilineae</taxon>
        <taxon>Paxillaceae</taxon>
        <taxon>Paxillus</taxon>
    </lineage>
</organism>
<reference evidence="1 2" key="1">
    <citation type="submission" date="2014-04" db="EMBL/GenBank/DDBJ databases">
        <authorList>
            <consortium name="DOE Joint Genome Institute"/>
            <person name="Kuo A."/>
            <person name="Kohler A."/>
            <person name="Jargeat P."/>
            <person name="Nagy L.G."/>
            <person name="Floudas D."/>
            <person name="Copeland A."/>
            <person name="Barry K.W."/>
            <person name="Cichocki N."/>
            <person name="Veneault-Fourrey C."/>
            <person name="LaButti K."/>
            <person name="Lindquist E.A."/>
            <person name="Lipzen A."/>
            <person name="Lundell T."/>
            <person name="Morin E."/>
            <person name="Murat C."/>
            <person name="Sun H."/>
            <person name="Tunlid A."/>
            <person name="Henrissat B."/>
            <person name="Grigoriev I.V."/>
            <person name="Hibbett D.S."/>
            <person name="Martin F."/>
            <person name="Nordberg H.P."/>
            <person name="Cantor M.N."/>
            <person name="Hua S.X."/>
        </authorList>
    </citation>
    <scope>NUCLEOTIDE SEQUENCE [LARGE SCALE GENOMIC DNA]</scope>
    <source>
        <strain evidence="1 2">Ve08.2h10</strain>
    </source>
</reference>
<sequence>MINVAHKAHRLIRRNPDTALLTKPDANEEALNVATNRLMNCRMRCTTGSHGKAWTAECGMTRFGDTNFIW</sequence>
<dbReference type="AlphaFoldDB" id="A0A0D0DMR1"/>
<dbReference type="Proteomes" id="UP000054538">
    <property type="component" value="Unassembled WGS sequence"/>
</dbReference>
<gene>
    <name evidence="1" type="ORF">PAXRUDRAFT_822028</name>
</gene>
<keyword evidence="2" id="KW-1185">Reference proteome</keyword>